<comment type="caution">
    <text evidence="2">The sequence shown here is derived from an EMBL/GenBank/DDBJ whole genome shotgun (WGS) entry which is preliminary data.</text>
</comment>
<dbReference type="Gene3D" id="3.30.160.660">
    <property type="match status" value="1"/>
</dbReference>
<dbReference type="Pfam" id="PF02624">
    <property type="entry name" value="YcaO"/>
    <property type="match status" value="1"/>
</dbReference>
<dbReference type="Proteomes" id="UP000070188">
    <property type="component" value="Unassembled WGS sequence"/>
</dbReference>
<dbReference type="EMBL" id="JYIK01000399">
    <property type="protein sequence ID" value="KWX10589.1"/>
    <property type="molecule type" value="Genomic_DNA"/>
</dbReference>
<dbReference type="STRING" id="1469144.LI90_2035"/>
<evidence type="ECO:0000313" key="7">
    <source>
        <dbReference type="Proteomes" id="UP000070659"/>
    </source>
</evidence>
<reference evidence="6" key="2">
    <citation type="submission" date="2015-02" db="EMBL/GenBank/DDBJ databases">
        <title>Physiological reanalysis, assessment of diazotrophy, and genome sequences of multiple isolates of Streptomyces thermoautotrophicus.</title>
        <authorList>
            <person name="MacKellar D.C."/>
            <person name="Lieber L."/>
            <person name="Norman J."/>
            <person name="Bolger A."/>
            <person name="Tobin C."/>
            <person name="Murray J.W."/>
            <person name="Friesen M."/>
            <person name="Prell J."/>
        </authorList>
    </citation>
    <scope>NUCLEOTIDE SEQUENCE [LARGE SCALE GENOMIC DNA]</scope>
    <source>
        <strain evidence="6">UBT1</strain>
    </source>
</reference>
<accession>A0A132MT09</accession>
<dbReference type="PANTHER" id="PTHR37809:SF1">
    <property type="entry name" value="RIBOSOMAL PROTEIN S12 METHYLTHIOTRANSFERASE ACCESSORY FACTOR YCAO"/>
    <property type="match status" value="1"/>
</dbReference>
<dbReference type="Proteomes" id="UP000070598">
    <property type="component" value="Unassembled WGS sequence"/>
</dbReference>
<evidence type="ECO:0000313" key="4">
    <source>
        <dbReference type="EMBL" id="KWX10589.1"/>
    </source>
</evidence>
<evidence type="ECO:0000313" key="5">
    <source>
        <dbReference type="Proteomes" id="UP000070188"/>
    </source>
</evidence>
<dbReference type="Gene3D" id="3.30.40.250">
    <property type="match status" value="1"/>
</dbReference>
<evidence type="ECO:0000313" key="3">
    <source>
        <dbReference type="EMBL" id="KWX04702.1"/>
    </source>
</evidence>
<organism evidence="2 5">
    <name type="scientific">Carbonactinospora thermoautotrophica</name>
    <dbReference type="NCBI Taxonomy" id="1469144"/>
    <lineage>
        <taxon>Bacteria</taxon>
        <taxon>Bacillati</taxon>
        <taxon>Actinomycetota</taxon>
        <taxon>Actinomycetes</taxon>
        <taxon>Kitasatosporales</taxon>
        <taxon>Carbonactinosporaceae</taxon>
        <taxon>Carbonactinospora</taxon>
    </lineage>
</organism>
<gene>
    <name evidence="2" type="ORF">LI90_2035</name>
    <name evidence="3" type="ORF">TH66_05715</name>
    <name evidence="4" type="ORF">TR74_02750</name>
</gene>
<dbReference type="PANTHER" id="PTHR37809">
    <property type="entry name" value="RIBOSOMAL PROTEIN S12 METHYLTHIOTRANSFERASE ACCESSORY FACTOR YCAO"/>
    <property type="match status" value="1"/>
</dbReference>
<dbReference type="Gene3D" id="3.30.1330.230">
    <property type="match status" value="1"/>
</dbReference>
<dbReference type="AlphaFoldDB" id="A0A132MT09"/>
<dbReference type="EMBL" id="JYIJ01000014">
    <property type="protein sequence ID" value="KWX04702.1"/>
    <property type="molecule type" value="Genomic_DNA"/>
</dbReference>
<proteinExistence type="predicted"/>
<sequence>MTVQLPIEALVDPVCGLVRELVPVRHEGMPDRYVAYTAEVADSRRFGVWPSDRVALGTTFGDPEGARIAAIAEAVERYCGNYVPAGLRRASAKELAAAGERHLGPADLPFYADWQFEQPGFPFAPFTEDLQILWTWGEEDGASGCWVPASFVYLNWRQGTRCGEPRLNHLNYAGIATGQGLADAKLRALLEIVERDALNLWWGLGGPARGIRPESVPGLAADLAGSRLRCHLVEMPNEFGVPAVAALVWDPELRIAAAGFAARFDPAEAATKAVLEAVHTWVFTQGLTTADGWVFRAIEAGILGRGLYLDFRADRRYLDDAGPRFERVRDLGAHVQVWLDHRLHPLMRRFSEPAELVDVAAIPSGSEAELYARLAEGGHRVVTVDLTTPDIAETPLRVARVAVSGLIPNAPAAFPYLGYPRWTEAALRRGWRDRPVTPDTFTFAPPPHM</sequence>
<dbReference type="RefSeq" id="WP_066887077.1">
    <property type="nucleotide sequence ID" value="NZ_JYIJ01000014.1"/>
</dbReference>
<reference evidence="5" key="4">
    <citation type="submission" date="2015-04" db="EMBL/GenBank/DDBJ databases">
        <title>Physiological reanalysis, assessment of diazotrophy, and genome sequences of multiple isolates of Streptomyces thermoautotrophicus.</title>
        <authorList>
            <person name="MacKellar D.C."/>
            <person name="Lieber L."/>
            <person name="Norman J."/>
            <person name="Bolger A."/>
            <person name="Tobin C."/>
            <person name="Murray J.W."/>
            <person name="Chang R."/>
            <person name="Ford T."/>
            <person name="Nguyen P.Q."/>
            <person name="Woodward J."/>
            <person name="Permingeat H."/>
            <person name="Joshi N.S."/>
            <person name="Silver P.A."/>
            <person name="Usadel B."/>
            <person name="Rutherford A.W."/>
            <person name="Friesen M."/>
            <person name="Prell J."/>
        </authorList>
    </citation>
    <scope>NUCLEOTIDE SEQUENCE [LARGE SCALE GENOMIC DNA]</scope>
    <source>
        <strain evidence="5">H1</strain>
    </source>
</reference>
<dbReference type="EMBL" id="LAXD01000001">
    <property type="protein sequence ID" value="KWX01007.1"/>
    <property type="molecule type" value="Genomic_DNA"/>
</dbReference>
<dbReference type="PATRIC" id="fig|1469144.10.peg.2207"/>
<dbReference type="InterPro" id="IPR003776">
    <property type="entry name" value="YcaO-like_dom"/>
</dbReference>
<reference evidence="2" key="3">
    <citation type="submission" date="2015-04" db="EMBL/GenBank/DDBJ databases">
        <title>Physiological reanalysis, assessment of diazotrophy, and genome sequences of multiple isolates of Streptomyces thermoautotrophicus.</title>
        <authorList>
            <person name="MacKellar D.C."/>
            <person name="Lieber L."/>
            <person name="Norman J."/>
            <person name="Bolger A."/>
            <person name="Tobin C."/>
            <person name="Murray J.W."/>
            <person name="Woodward J."/>
            <person name="Friesen M."/>
            <person name="Prell J."/>
        </authorList>
    </citation>
    <scope>NUCLEOTIDE SEQUENCE [LARGE SCALE GENOMIC DNA]</scope>
    <source>
        <strain evidence="2">H1</strain>
    </source>
</reference>
<feature type="domain" description="YcaO" evidence="1">
    <location>
        <begin position="57"/>
        <end position="449"/>
    </location>
</feature>
<protein>
    <recommendedName>
        <fullName evidence="1">YcaO domain-containing protein</fullName>
    </recommendedName>
</protein>
<evidence type="ECO:0000259" key="1">
    <source>
        <dbReference type="PROSITE" id="PS51664"/>
    </source>
</evidence>
<dbReference type="Proteomes" id="UP000070659">
    <property type="component" value="Unassembled WGS sequence"/>
</dbReference>
<name>A0A132MT09_9ACTN</name>
<reference evidence="3 7" key="1">
    <citation type="submission" date="2015-02" db="EMBL/GenBank/DDBJ databases">
        <title>Physiological reanalysis, assessment of diazotrophy, and genome sequences of multiple isolates of Streptomyces thermoautotrophicus.</title>
        <authorList>
            <person name="MacKellar D.C."/>
            <person name="Lieber L."/>
            <person name="Norman J."/>
            <person name="Bolger A."/>
            <person name="Tobin C."/>
            <person name="Murray J.W."/>
            <person name="Prell J."/>
        </authorList>
    </citation>
    <scope>NUCLEOTIDE SEQUENCE [LARGE SCALE GENOMIC DNA]</scope>
    <source>
        <strain evidence="3 7">UBT1</strain>
    </source>
</reference>
<evidence type="ECO:0000313" key="6">
    <source>
        <dbReference type="Proteomes" id="UP000070598"/>
    </source>
</evidence>
<dbReference type="PROSITE" id="PS51664">
    <property type="entry name" value="YCAO"/>
    <property type="match status" value="1"/>
</dbReference>
<keyword evidence="5" id="KW-1185">Reference proteome</keyword>
<evidence type="ECO:0000313" key="2">
    <source>
        <dbReference type="EMBL" id="KWX01007.1"/>
    </source>
</evidence>